<dbReference type="GO" id="GO:0016887">
    <property type="term" value="F:ATP hydrolysis activity"/>
    <property type="evidence" value="ECO:0007669"/>
    <property type="project" value="InterPro"/>
</dbReference>
<dbReference type="PANTHER" id="PTHR43581:SF2">
    <property type="entry name" value="EXCINUCLEASE ATPASE SUBUNIT"/>
    <property type="match status" value="1"/>
</dbReference>
<evidence type="ECO:0000313" key="2">
    <source>
        <dbReference type="EMBL" id="CAI8974761.1"/>
    </source>
</evidence>
<dbReference type="Proteomes" id="UP001177000">
    <property type="component" value="Chromosome"/>
</dbReference>
<dbReference type="SUPFAM" id="SSF52540">
    <property type="entry name" value="P-loop containing nucleoside triphosphate hydrolases"/>
    <property type="match status" value="1"/>
</dbReference>
<accession>A0AAQ0SK38</accession>
<reference evidence="2" key="1">
    <citation type="submission" date="2023-03" db="EMBL/GenBank/DDBJ databases">
        <authorList>
            <person name="Pothier F. J."/>
        </authorList>
    </citation>
    <scope>NUCLEOTIDE SEQUENCE</scope>
    <source>
        <strain evidence="2">DAPP-PG 215</strain>
    </source>
</reference>
<dbReference type="Pfam" id="PF13304">
    <property type="entry name" value="AAA_21"/>
    <property type="match status" value="1"/>
</dbReference>
<evidence type="ECO:0000259" key="1">
    <source>
        <dbReference type="Pfam" id="PF13304"/>
    </source>
</evidence>
<dbReference type="InterPro" id="IPR051396">
    <property type="entry name" value="Bact_Antivir_Def_Nuclease"/>
</dbReference>
<dbReference type="PANTHER" id="PTHR43581">
    <property type="entry name" value="ATP/GTP PHOSPHATASE"/>
    <property type="match status" value="1"/>
</dbReference>
<dbReference type="InterPro" id="IPR027417">
    <property type="entry name" value="P-loop_NTPase"/>
</dbReference>
<dbReference type="GO" id="GO:0005524">
    <property type="term" value="F:ATP binding"/>
    <property type="evidence" value="ECO:0007669"/>
    <property type="project" value="InterPro"/>
</dbReference>
<dbReference type="EMBL" id="OX458335">
    <property type="protein sequence ID" value="CAI8974761.1"/>
    <property type="molecule type" value="Genomic_DNA"/>
</dbReference>
<name>A0AAQ0SK38_PSEUB</name>
<protein>
    <submittedName>
        <fullName evidence="2">ATPase-AAA-core domain-containing protein</fullName>
    </submittedName>
</protein>
<dbReference type="InterPro" id="IPR003959">
    <property type="entry name" value="ATPase_AAA_core"/>
</dbReference>
<dbReference type="AlphaFoldDB" id="A0AAQ0SK38"/>
<organism evidence="2 3">
    <name type="scientific">Pseudomonas syringae pv. tomato</name>
    <dbReference type="NCBI Taxonomy" id="323"/>
    <lineage>
        <taxon>Bacteria</taxon>
        <taxon>Pseudomonadati</taxon>
        <taxon>Pseudomonadota</taxon>
        <taxon>Gammaproteobacteria</taxon>
        <taxon>Pseudomonadales</taxon>
        <taxon>Pseudomonadaceae</taxon>
        <taxon>Pseudomonas</taxon>
    </lineage>
</organism>
<dbReference type="Gene3D" id="3.40.50.300">
    <property type="entry name" value="P-loop containing nucleotide triphosphate hydrolases"/>
    <property type="match status" value="1"/>
</dbReference>
<feature type="domain" description="ATPase AAA-type core" evidence="1">
    <location>
        <begin position="296"/>
        <end position="371"/>
    </location>
</feature>
<evidence type="ECO:0000313" key="3">
    <source>
        <dbReference type="Proteomes" id="UP001177000"/>
    </source>
</evidence>
<gene>
    <name evidence="2" type="ORF">DAPPPG215_25305</name>
</gene>
<sequence>MFRLIKVKPGTGQQFVVPSHNPKEPFKSVIVGGNATGKTRFMVSIIEAFRGLAATKALSNDMVSRSYKKRTSFTPGFSFSYYMDGEKVDCKYDTKGLHVDVDGEPINHKEIPLPSRVIAISASWNDKFPFSDTDEDNFYKYCGVRETSNASWTATLSRRSIENLLNVPLRLHQESITELFEYLGVDTKLKITFRFRNAEDLLALIGDPHELVSFVQSYSKNNSRMQVDFFKKFSLQDALRVEAGWNQISRKKTFELDVNLRHTTVDYSDAYFAINVFRRIGLITDVDLRVQKIDSTEAYPFASSSSGEAQLLYCFSSIIRHAKDNCLIIIDEPEISLHPAWQIKYISLLKRALSSFRGCHVLIATHSHFIVSDLASESSSLHIFKKIESVSDIRNVEYSTYAWSADNILYDVFDVRNVGNLAFERDLELALTLIAQKTTNFTELRALKQKFEKVLFQDSDPLKKVIDTISEYVDGNH</sequence>
<proteinExistence type="predicted"/>
<dbReference type="RefSeq" id="WP_010205599.1">
    <property type="nucleotide sequence ID" value="NZ_CP019871.1"/>
</dbReference>